<gene>
    <name evidence="13" type="ORF">D9Q98_002252</name>
</gene>
<evidence type="ECO:0000256" key="4">
    <source>
        <dbReference type="ARBA" id="ARBA00022741"/>
    </source>
</evidence>
<feature type="compositionally biased region" description="Low complexity" evidence="10">
    <location>
        <begin position="54"/>
        <end position="73"/>
    </location>
</feature>
<dbReference type="EC" id="2.7.11.1" evidence="1"/>
<dbReference type="PROSITE" id="PS00108">
    <property type="entry name" value="PROTEIN_KINASE_ST"/>
    <property type="match status" value="1"/>
</dbReference>
<dbReference type="SUPFAM" id="SSF56112">
    <property type="entry name" value="Protein kinase-like (PK-like)"/>
    <property type="match status" value="1"/>
</dbReference>
<keyword evidence="2" id="KW-0723">Serine/threonine-protein kinase</keyword>
<dbReference type="GO" id="GO:0004674">
    <property type="term" value="F:protein serine/threonine kinase activity"/>
    <property type="evidence" value="ECO:0007669"/>
    <property type="project" value="UniProtKB-KW"/>
</dbReference>
<dbReference type="PROSITE" id="PS00107">
    <property type="entry name" value="PROTEIN_KINASE_ATP"/>
    <property type="match status" value="1"/>
</dbReference>
<reference evidence="13" key="1">
    <citation type="journal article" date="2019" name="Plant J.">
        <title>Chlorella vulgaris genome assembly and annotation reveals the molecular basis for metabolic acclimation to high light conditions.</title>
        <authorList>
            <person name="Cecchin M."/>
            <person name="Marcolungo L."/>
            <person name="Rossato M."/>
            <person name="Girolomoni L."/>
            <person name="Cosentino E."/>
            <person name="Cuine S."/>
            <person name="Li-Beisson Y."/>
            <person name="Delledonne M."/>
            <person name="Ballottari M."/>
        </authorList>
    </citation>
    <scope>NUCLEOTIDE SEQUENCE</scope>
    <source>
        <strain evidence="13">211/11P</strain>
    </source>
</reference>
<keyword evidence="11" id="KW-0472">Membrane</keyword>
<organism evidence="13 14">
    <name type="scientific">Chlorella vulgaris</name>
    <name type="common">Green alga</name>
    <dbReference type="NCBI Taxonomy" id="3077"/>
    <lineage>
        <taxon>Eukaryota</taxon>
        <taxon>Viridiplantae</taxon>
        <taxon>Chlorophyta</taxon>
        <taxon>core chlorophytes</taxon>
        <taxon>Trebouxiophyceae</taxon>
        <taxon>Chlorellales</taxon>
        <taxon>Chlorellaceae</taxon>
        <taxon>Chlorella clade</taxon>
        <taxon>Chlorella</taxon>
    </lineage>
</organism>
<dbReference type="SMART" id="SM00220">
    <property type="entry name" value="S_TKc"/>
    <property type="match status" value="1"/>
</dbReference>
<feature type="transmembrane region" description="Helical" evidence="11">
    <location>
        <begin position="423"/>
        <end position="447"/>
    </location>
</feature>
<feature type="compositionally biased region" description="Acidic residues" evidence="10">
    <location>
        <begin position="671"/>
        <end position="683"/>
    </location>
</feature>
<feature type="binding site" evidence="9">
    <location>
        <position position="131"/>
    </location>
    <ligand>
        <name>ATP</name>
        <dbReference type="ChEBI" id="CHEBI:30616"/>
    </ligand>
</feature>
<feature type="compositionally biased region" description="Basic and acidic residues" evidence="10">
    <location>
        <begin position="659"/>
        <end position="670"/>
    </location>
</feature>
<feature type="domain" description="Protein kinase" evidence="12">
    <location>
        <begin position="102"/>
        <end position="360"/>
    </location>
</feature>
<comment type="caution">
    <text evidence="13">The sequence shown here is derived from an EMBL/GenBank/DDBJ whole genome shotgun (WGS) entry which is preliminary data.</text>
</comment>
<keyword evidence="3" id="KW-0808">Transferase</keyword>
<evidence type="ECO:0000256" key="3">
    <source>
        <dbReference type="ARBA" id="ARBA00022679"/>
    </source>
</evidence>
<dbReference type="InterPro" id="IPR000719">
    <property type="entry name" value="Prot_kinase_dom"/>
</dbReference>
<dbReference type="CDD" id="cd14014">
    <property type="entry name" value="STKc_PknB_like"/>
    <property type="match status" value="1"/>
</dbReference>
<dbReference type="InterPro" id="IPR011009">
    <property type="entry name" value="Kinase-like_dom_sf"/>
</dbReference>
<feature type="region of interest" description="Disordered" evidence="10">
    <location>
        <begin position="608"/>
        <end position="683"/>
    </location>
</feature>
<dbReference type="GO" id="GO:0005524">
    <property type="term" value="F:ATP binding"/>
    <property type="evidence" value="ECO:0007669"/>
    <property type="project" value="UniProtKB-UniRule"/>
</dbReference>
<accession>A0A9D4TW64</accession>
<evidence type="ECO:0000256" key="9">
    <source>
        <dbReference type="PROSITE-ProRule" id="PRU10141"/>
    </source>
</evidence>
<evidence type="ECO:0000256" key="11">
    <source>
        <dbReference type="SAM" id="Phobius"/>
    </source>
</evidence>
<keyword evidence="11" id="KW-1133">Transmembrane helix</keyword>
<reference evidence="13" key="2">
    <citation type="submission" date="2020-11" db="EMBL/GenBank/DDBJ databases">
        <authorList>
            <person name="Cecchin M."/>
            <person name="Marcolungo L."/>
            <person name="Rossato M."/>
            <person name="Girolomoni L."/>
            <person name="Cosentino E."/>
            <person name="Cuine S."/>
            <person name="Li-Beisson Y."/>
            <person name="Delledonne M."/>
            <person name="Ballottari M."/>
        </authorList>
    </citation>
    <scope>NUCLEOTIDE SEQUENCE</scope>
    <source>
        <strain evidence="13">211/11P</strain>
        <tissue evidence="13">Whole cell</tissue>
    </source>
</reference>
<evidence type="ECO:0000256" key="10">
    <source>
        <dbReference type="SAM" id="MobiDB-lite"/>
    </source>
</evidence>
<dbReference type="AlphaFoldDB" id="A0A9D4TW64"/>
<dbReference type="Proteomes" id="UP001055712">
    <property type="component" value="Unassembled WGS sequence"/>
</dbReference>
<evidence type="ECO:0000313" key="14">
    <source>
        <dbReference type="Proteomes" id="UP001055712"/>
    </source>
</evidence>
<evidence type="ECO:0000256" key="5">
    <source>
        <dbReference type="ARBA" id="ARBA00022777"/>
    </source>
</evidence>
<protein>
    <recommendedName>
        <fullName evidence="1">non-specific serine/threonine protein kinase</fullName>
        <ecNumber evidence="1">2.7.11.1</ecNumber>
    </recommendedName>
</protein>
<sequence length="683" mass="73938">MGALAAATLVSPNCAAGRPKTTRHSRSVTVTPPRSTGGLGAKRPACRDAHRSAWEPAAPRPAALRRPVPSARAGGQDGQPASRGTLPGQMDFERGTLLGGKYEVVELLGRGGNGVTYRCRDTATGGNVAVKCLSLRSLKDWKQLDLFEREAQILKNLDYKGIPKYLEYFEQDTEQDRAFFLVQEEVSGKSLADMVSSGWRADEAEVTRIGLELLSTLDYLSSRRPPVTHRDIKPENIVVEGGKTGGRVFLVDFGGVQAAAASADSLGSTIVGTYGYMSPEQFRGAATPASDMYGLGATLLFLLSGKPPSAFPVERMRTDFSSVKMGARLEAVVDGLLEPLPEDRMAAADALALLTGKPRPAKSAKGGSASMASPDAPYAGRPAGSKITVKKRGPRLEIDIPPAGFTGDTVATGAFAIAWNSFVAFWTFSAVAGGGLLFGLFSLPFWAAGIQLAKQAFGRQFIRERLLINLNSWKIEQQMAFARGGKAEWNADGRQSKELTGRSADLEGATIEVPMVVNGEPQYQLVLKEGINRHMFGEGLNPREQEWLADVINAHVAENRGRMQELGGFAETVRGALPEDTSTGGSRRYADFAGNAQQEIERAEARARSAGVQARRAGERAVAQARDATDRAADMAADMQRQMDRFSGNQSGSRFNRQQKQDQQRRRWGNDFDDDDDLFRDMR</sequence>
<dbReference type="PROSITE" id="PS50011">
    <property type="entry name" value="PROTEIN_KINASE_DOM"/>
    <property type="match status" value="1"/>
</dbReference>
<feature type="compositionally biased region" description="Low complexity" evidence="10">
    <location>
        <begin position="361"/>
        <end position="373"/>
    </location>
</feature>
<dbReference type="Gene3D" id="1.10.510.10">
    <property type="entry name" value="Transferase(Phosphotransferase) domain 1"/>
    <property type="match status" value="1"/>
</dbReference>
<feature type="region of interest" description="Disordered" evidence="10">
    <location>
        <begin position="358"/>
        <end position="386"/>
    </location>
</feature>
<keyword evidence="5" id="KW-0418">Kinase</keyword>
<feature type="region of interest" description="Disordered" evidence="10">
    <location>
        <begin position="1"/>
        <end position="89"/>
    </location>
</feature>
<evidence type="ECO:0000313" key="13">
    <source>
        <dbReference type="EMBL" id="KAI3436197.1"/>
    </source>
</evidence>
<keyword evidence="4 9" id="KW-0547">Nucleotide-binding</keyword>
<evidence type="ECO:0000256" key="8">
    <source>
        <dbReference type="ARBA" id="ARBA00048679"/>
    </source>
</evidence>
<evidence type="ECO:0000259" key="12">
    <source>
        <dbReference type="PROSITE" id="PS50011"/>
    </source>
</evidence>
<dbReference type="OrthoDB" id="75710at2759"/>
<dbReference type="InterPro" id="IPR017441">
    <property type="entry name" value="Protein_kinase_ATP_BS"/>
</dbReference>
<evidence type="ECO:0000256" key="1">
    <source>
        <dbReference type="ARBA" id="ARBA00012513"/>
    </source>
</evidence>
<evidence type="ECO:0000256" key="2">
    <source>
        <dbReference type="ARBA" id="ARBA00022527"/>
    </source>
</evidence>
<evidence type="ECO:0000256" key="6">
    <source>
        <dbReference type="ARBA" id="ARBA00022840"/>
    </source>
</evidence>
<dbReference type="InterPro" id="IPR008271">
    <property type="entry name" value="Ser/Thr_kinase_AS"/>
</dbReference>
<comment type="catalytic activity">
    <reaction evidence="8">
        <text>L-seryl-[protein] + ATP = O-phospho-L-seryl-[protein] + ADP + H(+)</text>
        <dbReference type="Rhea" id="RHEA:17989"/>
        <dbReference type="Rhea" id="RHEA-COMP:9863"/>
        <dbReference type="Rhea" id="RHEA-COMP:11604"/>
        <dbReference type="ChEBI" id="CHEBI:15378"/>
        <dbReference type="ChEBI" id="CHEBI:29999"/>
        <dbReference type="ChEBI" id="CHEBI:30616"/>
        <dbReference type="ChEBI" id="CHEBI:83421"/>
        <dbReference type="ChEBI" id="CHEBI:456216"/>
        <dbReference type="EC" id="2.7.11.1"/>
    </reaction>
</comment>
<proteinExistence type="predicted"/>
<dbReference type="PANTHER" id="PTHR24363:SF0">
    <property type="entry name" value="SERINE_THREONINE KINASE LIKE DOMAIN CONTAINING 1"/>
    <property type="match status" value="1"/>
</dbReference>
<dbReference type="EMBL" id="SIDB01000002">
    <property type="protein sequence ID" value="KAI3436197.1"/>
    <property type="molecule type" value="Genomic_DNA"/>
</dbReference>
<comment type="catalytic activity">
    <reaction evidence="7">
        <text>L-threonyl-[protein] + ATP = O-phospho-L-threonyl-[protein] + ADP + H(+)</text>
        <dbReference type="Rhea" id="RHEA:46608"/>
        <dbReference type="Rhea" id="RHEA-COMP:11060"/>
        <dbReference type="Rhea" id="RHEA-COMP:11605"/>
        <dbReference type="ChEBI" id="CHEBI:15378"/>
        <dbReference type="ChEBI" id="CHEBI:30013"/>
        <dbReference type="ChEBI" id="CHEBI:30616"/>
        <dbReference type="ChEBI" id="CHEBI:61977"/>
        <dbReference type="ChEBI" id="CHEBI:456216"/>
        <dbReference type="EC" id="2.7.11.1"/>
    </reaction>
</comment>
<dbReference type="PANTHER" id="PTHR24363">
    <property type="entry name" value="SERINE/THREONINE PROTEIN KINASE"/>
    <property type="match status" value="1"/>
</dbReference>
<dbReference type="Pfam" id="PF00069">
    <property type="entry name" value="Pkinase"/>
    <property type="match status" value="1"/>
</dbReference>
<keyword evidence="11" id="KW-0812">Transmembrane</keyword>
<evidence type="ECO:0000256" key="7">
    <source>
        <dbReference type="ARBA" id="ARBA00047899"/>
    </source>
</evidence>
<keyword evidence="6 9" id="KW-0067">ATP-binding</keyword>
<keyword evidence="14" id="KW-1185">Reference proteome</keyword>
<name>A0A9D4TW64_CHLVU</name>